<feature type="domain" description="Galectin" evidence="4">
    <location>
        <begin position="12"/>
        <end position="148"/>
    </location>
</feature>
<dbReference type="PANTHER" id="PTHR11346">
    <property type="entry name" value="GALECTIN"/>
    <property type="match status" value="1"/>
</dbReference>
<dbReference type="PANTHER" id="PTHR11346:SF176">
    <property type="entry name" value="32 KDA BETA-GALACTOSIDE-BINDING LECTIN LEC-3"/>
    <property type="match status" value="1"/>
</dbReference>
<feature type="compositionally biased region" description="Pro residues" evidence="3">
    <location>
        <begin position="170"/>
        <end position="184"/>
    </location>
</feature>
<evidence type="ECO:0000256" key="2">
    <source>
        <dbReference type="RuleBase" id="RU102079"/>
    </source>
</evidence>
<dbReference type="InterPro" id="IPR044156">
    <property type="entry name" value="Galectin-like"/>
</dbReference>
<evidence type="ECO:0000313" key="6">
    <source>
        <dbReference type="Proteomes" id="UP001381693"/>
    </source>
</evidence>
<dbReference type="SUPFAM" id="SSF49899">
    <property type="entry name" value="Concanavalin A-like lectins/glucanases"/>
    <property type="match status" value="1"/>
</dbReference>
<dbReference type="Proteomes" id="UP001381693">
    <property type="component" value="Unassembled WGS sequence"/>
</dbReference>
<dbReference type="SMART" id="SM00908">
    <property type="entry name" value="Gal-bind_lectin"/>
    <property type="match status" value="1"/>
</dbReference>
<keyword evidence="6" id="KW-1185">Reference proteome</keyword>
<dbReference type="Gene3D" id="2.60.120.200">
    <property type="match status" value="1"/>
</dbReference>
<dbReference type="Pfam" id="PF00337">
    <property type="entry name" value="Gal-bind_lectin"/>
    <property type="match status" value="1"/>
</dbReference>
<evidence type="ECO:0000313" key="5">
    <source>
        <dbReference type="EMBL" id="KAK7075564.1"/>
    </source>
</evidence>
<proteinExistence type="predicted"/>
<organism evidence="5 6">
    <name type="scientific">Halocaridina rubra</name>
    <name type="common">Hawaiian red shrimp</name>
    <dbReference type="NCBI Taxonomy" id="373956"/>
    <lineage>
        <taxon>Eukaryota</taxon>
        <taxon>Metazoa</taxon>
        <taxon>Ecdysozoa</taxon>
        <taxon>Arthropoda</taxon>
        <taxon>Crustacea</taxon>
        <taxon>Multicrustacea</taxon>
        <taxon>Malacostraca</taxon>
        <taxon>Eumalacostraca</taxon>
        <taxon>Eucarida</taxon>
        <taxon>Decapoda</taxon>
        <taxon>Pleocyemata</taxon>
        <taxon>Caridea</taxon>
        <taxon>Atyoidea</taxon>
        <taxon>Atyidae</taxon>
        <taxon>Halocaridina</taxon>
    </lineage>
</organism>
<dbReference type="AlphaFoldDB" id="A0AAN9A621"/>
<sequence length="344" mass="34855">MAGPIYNPGQPYMLQIPGGFSPGRIAHITGTFTPTATSFILKFQSGPTGDPTDEIGLCIYGRVVEGVIGMNSFTRASGWGQEEATNSIALARGQNFDVTILCDPMQFKIALNGEHFAEYNHRTNPATLMYVNMASSGQDLTLACVWIEDNSAPVPPPPQAPYSQALAGMPYPPSPSYGPPPPYSGGPGFAPPYQDQGMYQQHGAPPGQYGPQQYSPQHGSSSGSGKGLLGMVTGAGAAVAGALGASHMLGKSKPHGGGYPGYGGYPGHSGGGGGGGGGILNKAMQLGGGLATAKMMSKPSKAMKYGVPLAGLGALGAGGYMVGKGMGGFHCGGSSSSGSSEEEE</sequence>
<protein>
    <recommendedName>
        <fullName evidence="2">Galectin</fullName>
    </recommendedName>
</protein>
<keyword evidence="1 2" id="KW-0430">Lectin</keyword>
<dbReference type="GO" id="GO:0030246">
    <property type="term" value="F:carbohydrate binding"/>
    <property type="evidence" value="ECO:0007669"/>
    <property type="project" value="UniProtKB-UniRule"/>
</dbReference>
<dbReference type="InterPro" id="IPR001079">
    <property type="entry name" value="Galectin_CRD"/>
</dbReference>
<accession>A0AAN9A621</accession>
<evidence type="ECO:0000256" key="1">
    <source>
        <dbReference type="ARBA" id="ARBA00022734"/>
    </source>
</evidence>
<gene>
    <name evidence="5" type="primary">GALE5</name>
    <name evidence="5" type="ORF">SK128_002562</name>
</gene>
<name>A0AAN9A621_HALRR</name>
<reference evidence="5 6" key="1">
    <citation type="submission" date="2023-11" db="EMBL/GenBank/DDBJ databases">
        <title>Halocaridina rubra genome assembly.</title>
        <authorList>
            <person name="Smith C."/>
        </authorList>
    </citation>
    <scope>NUCLEOTIDE SEQUENCE [LARGE SCALE GENOMIC DNA]</scope>
    <source>
        <strain evidence="5">EP-1</strain>
        <tissue evidence="5">Whole</tissue>
    </source>
</reference>
<evidence type="ECO:0000256" key="3">
    <source>
        <dbReference type="SAM" id="MobiDB-lite"/>
    </source>
</evidence>
<dbReference type="SMART" id="SM00276">
    <property type="entry name" value="GLECT"/>
    <property type="match status" value="1"/>
</dbReference>
<dbReference type="EMBL" id="JAXCGZ010010418">
    <property type="protein sequence ID" value="KAK7075564.1"/>
    <property type="molecule type" value="Genomic_DNA"/>
</dbReference>
<feature type="region of interest" description="Disordered" evidence="3">
    <location>
        <begin position="155"/>
        <end position="227"/>
    </location>
</feature>
<dbReference type="GO" id="GO:0016936">
    <property type="term" value="F:galactoside binding"/>
    <property type="evidence" value="ECO:0007669"/>
    <property type="project" value="TreeGrafter"/>
</dbReference>
<dbReference type="InterPro" id="IPR013320">
    <property type="entry name" value="ConA-like_dom_sf"/>
</dbReference>
<dbReference type="CDD" id="cd00070">
    <property type="entry name" value="GLECT"/>
    <property type="match status" value="1"/>
</dbReference>
<comment type="caution">
    <text evidence="5">The sequence shown here is derived from an EMBL/GenBank/DDBJ whole genome shotgun (WGS) entry which is preliminary data.</text>
</comment>
<evidence type="ECO:0000259" key="4">
    <source>
        <dbReference type="PROSITE" id="PS51304"/>
    </source>
</evidence>
<dbReference type="PROSITE" id="PS51304">
    <property type="entry name" value="GALECTIN"/>
    <property type="match status" value="1"/>
</dbReference>
<feature type="compositionally biased region" description="Low complexity" evidence="3">
    <location>
        <begin position="199"/>
        <end position="221"/>
    </location>
</feature>